<accession>D8T0P4</accession>
<dbReference type="Proteomes" id="UP000001514">
    <property type="component" value="Unassembled WGS sequence"/>
</dbReference>
<reference evidence="1 2" key="1">
    <citation type="journal article" date="2011" name="Science">
        <title>The Selaginella genome identifies genetic changes associated with the evolution of vascular plants.</title>
        <authorList>
            <person name="Banks J.A."/>
            <person name="Nishiyama T."/>
            <person name="Hasebe M."/>
            <person name="Bowman J.L."/>
            <person name="Gribskov M."/>
            <person name="dePamphilis C."/>
            <person name="Albert V.A."/>
            <person name="Aono N."/>
            <person name="Aoyama T."/>
            <person name="Ambrose B.A."/>
            <person name="Ashton N.W."/>
            <person name="Axtell M.J."/>
            <person name="Barker E."/>
            <person name="Barker M.S."/>
            <person name="Bennetzen J.L."/>
            <person name="Bonawitz N.D."/>
            <person name="Chapple C."/>
            <person name="Cheng C."/>
            <person name="Correa L.G."/>
            <person name="Dacre M."/>
            <person name="DeBarry J."/>
            <person name="Dreyer I."/>
            <person name="Elias M."/>
            <person name="Engstrom E.M."/>
            <person name="Estelle M."/>
            <person name="Feng L."/>
            <person name="Finet C."/>
            <person name="Floyd S.K."/>
            <person name="Frommer W.B."/>
            <person name="Fujita T."/>
            <person name="Gramzow L."/>
            <person name="Gutensohn M."/>
            <person name="Harholt J."/>
            <person name="Hattori M."/>
            <person name="Heyl A."/>
            <person name="Hirai T."/>
            <person name="Hiwatashi Y."/>
            <person name="Ishikawa M."/>
            <person name="Iwata M."/>
            <person name="Karol K.G."/>
            <person name="Koehler B."/>
            <person name="Kolukisaoglu U."/>
            <person name="Kubo M."/>
            <person name="Kurata T."/>
            <person name="Lalonde S."/>
            <person name="Li K."/>
            <person name="Li Y."/>
            <person name="Litt A."/>
            <person name="Lyons E."/>
            <person name="Manning G."/>
            <person name="Maruyama T."/>
            <person name="Michael T.P."/>
            <person name="Mikami K."/>
            <person name="Miyazaki S."/>
            <person name="Morinaga S."/>
            <person name="Murata T."/>
            <person name="Mueller-Roeber B."/>
            <person name="Nelson D.R."/>
            <person name="Obara M."/>
            <person name="Oguri Y."/>
            <person name="Olmstead R.G."/>
            <person name="Onodera N."/>
            <person name="Petersen B.L."/>
            <person name="Pils B."/>
            <person name="Prigge M."/>
            <person name="Rensing S.A."/>
            <person name="Riano-Pachon D.M."/>
            <person name="Roberts A.W."/>
            <person name="Sato Y."/>
            <person name="Scheller H.V."/>
            <person name="Schulz B."/>
            <person name="Schulz C."/>
            <person name="Shakirov E.V."/>
            <person name="Shibagaki N."/>
            <person name="Shinohara N."/>
            <person name="Shippen D.E."/>
            <person name="Soerensen I."/>
            <person name="Sotooka R."/>
            <person name="Sugimoto N."/>
            <person name="Sugita M."/>
            <person name="Sumikawa N."/>
            <person name="Tanurdzic M."/>
            <person name="Theissen G."/>
            <person name="Ulvskov P."/>
            <person name="Wakazuki S."/>
            <person name="Weng J.K."/>
            <person name="Willats W.W."/>
            <person name="Wipf D."/>
            <person name="Wolf P.G."/>
            <person name="Yang L."/>
            <person name="Zimmer A.D."/>
            <person name="Zhu Q."/>
            <person name="Mitros T."/>
            <person name="Hellsten U."/>
            <person name="Loque D."/>
            <person name="Otillar R."/>
            <person name="Salamov A."/>
            <person name="Schmutz J."/>
            <person name="Shapiro H."/>
            <person name="Lindquist E."/>
            <person name="Lucas S."/>
            <person name="Rokhsar D."/>
            <person name="Grigoriev I.V."/>
        </authorList>
    </citation>
    <scope>NUCLEOTIDE SEQUENCE [LARGE SCALE GENOMIC DNA]</scope>
</reference>
<protein>
    <submittedName>
        <fullName evidence="1">Uncharacterized protein</fullName>
    </submittedName>
</protein>
<evidence type="ECO:0000313" key="2">
    <source>
        <dbReference type="Proteomes" id="UP000001514"/>
    </source>
</evidence>
<dbReference type="AlphaFoldDB" id="D8T0P4"/>
<proteinExistence type="predicted"/>
<gene>
    <name evidence="1" type="ORF">SELMODRAFT_427782</name>
</gene>
<evidence type="ECO:0000313" key="1">
    <source>
        <dbReference type="EMBL" id="EFJ09778.1"/>
    </source>
</evidence>
<dbReference type="EMBL" id="GL377659">
    <property type="protein sequence ID" value="EFJ09778.1"/>
    <property type="molecule type" value="Genomic_DNA"/>
</dbReference>
<dbReference type="KEGG" id="smo:SELMODRAFT_427782"/>
<keyword evidence="2" id="KW-1185">Reference proteome</keyword>
<dbReference type="HOGENOM" id="CLU_577972_0_0_1"/>
<dbReference type="Gramene" id="EFJ09778">
    <property type="protein sequence ID" value="EFJ09778"/>
    <property type="gene ID" value="SELMODRAFT_427782"/>
</dbReference>
<dbReference type="InParanoid" id="D8T0P4"/>
<sequence length="464" mass="53147">MGRGIERKSLQEQGLKIGEHAKDLVEKAVVGIRDGPDSSGREQGVTVEEPEILSWLYEEINDPNEFFHKLLPPSAAREVLQAFKDVSPSYYLHRLEVFRWLLPDMLPVPQTVSLASKAWQRHKKIVQQFSNLNREEGLMQLCNLSSLTIPCFSDTLFSPPLSFTYVGRPKLRSLLKEVKVQSDIHFQGHPGRGKSYVLAKQRSIVEVDLRVSGEYMESVHDLTTRLVLCNLELPKSYSRFDPGYVGTATACCGEATKNCGEHALASYLYTYERECSDRLYSFVRAGSVGGEADVCFGSNWKFWNVTPWERSKSFARRKCSGRRCQSVYNEEDRQVAREYLSWIVNRCRAVWCTTYKGTPEPALYRRRRDSYIADMRWGFKDFVERMTMEEADAVKKVLDLGFERVTLDYVSIVCLRKGVCFVTATSVDMVIIIMSADEKSLDIHPVQIRVFNGPVHLIPQCYQH</sequence>
<organism evidence="2">
    <name type="scientific">Selaginella moellendorffii</name>
    <name type="common">Spikemoss</name>
    <dbReference type="NCBI Taxonomy" id="88036"/>
    <lineage>
        <taxon>Eukaryota</taxon>
        <taxon>Viridiplantae</taxon>
        <taxon>Streptophyta</taxon>
        <taxon>Embryophyta</taxon>
        <taxon>Tracheophyta</taxon>
        <taxon>Lycopodiopsida</taxon>
        <taxon>Selaginellales</taxon>
        <taxon>Selaginellaceae</taxon>
        <taxon>Selaginella</taxon>
    </lineage>
</organism>
<name>D8T0P4_SELML</name>